<comment type="caution">
    <text evidence="2">The sequence shown here is derived from an EMBL/GenBank/DDBJ whole genome shotgun (WGS) entry which is preliminary data.</text>
</comment>
<feature type="transmembrane region" description="Helical" evidence="1">
    <location>
        <begin position="15"/>
        <end position="37"/>
    </location>
</feature>
<organism evidence="2 3">
    <name type="scientific">Porcisia hertigi</name>
    <dbReference type="NCBI Taxonomy" id="2761500"/>
    <lineage>
        <taxon>Eukaryota</taxon>
        <taxon>Discoba</taxon>
        <taxon>Euglenozoa</taxon>
        <taxon>Kinetoplastea</taxon>
        <taxon>Metakinetoplastina</taxon>
        <taxon>Trypanosomatida</taxon>
        <taxon>Trypanosomatidae</taxon>
        <taxon>Leishmaniinae</taxon>
        <taxon>Porcisia</taxon>
    </lineage>
</organism>
<feature type="transmembrane region" description="Helical" evidence="1">
    <location>
        <begin position="69"/>
        <end position="91"/>
    </location>
</feature>
<evidence type="ECO:0000313" key="2">
    <source>
        <dbReference type="EMBL" id="KAG5496294.1"/>
    </source>
</evidence>
<keyword evidence="1" id="KW-0472">Membrane</keyword>
<name>A0A836L2X5_9TRYP</name>
<protein>
    <recommendedName>
        <fullName evidence="4">EamA domain-containing protein</fullName>
    </recommendedName>
</protein>
<proteinExistence type="predicted"/>
<dbReference type="OrthoDB" id="5854584at2759"/>
<evidence type="ECO:0008006" key="4">
    <source>
        <dbReference type="Google" id="ProtNLM"/>
    </source>
</evidence>
<gene>
    <name evidence="2" type="ORF">JKF63_02595</name>
</gene>
<evidence type="ECO:0000313" key="3">
    <source>
        <dbReference type="Proteomes" id="UP000674318"/>
    </source>
</evidence>
<dbReference type="SUPFAM" id="SSF103481">
    <property type="entry name" value="Multidrug resistance efflux transporter EmrE"/>
    <property type="match status" value="1"/>
</dbReference>
<dbReference type="EMBL" id="JAFJZO010000032">
    <property type="protein sequence ID" value="KAG5496294.1"/>
    <property type="molecule type" value="Genomic_DNA"/>
</dbReference>
<dbReference type="Proteomes" id="UP000674318">
    <property type="component" value="Chromosome 32"/>
</dbReference>
<keyword evidence="3" id="KW-1185">Reference proteome</keyword>
<keyword evidence="1" id="KW-0812">Transmembrane</keyword>
<dbReference type="Gene3D" id="1.10.3730.20">
    <property type="match status" value="1"/>
</dbReference>
<feature type="transmembrane region" description="Helical" evidence="1">
    <location>
        <begin position="103"/>
        <end position="123"/>
    </location>
</feature>
<dbReference type="PANTHER" id="PTHR31965:SF1">
    <property type="entry name" value="TRANSMEMBRANE PROTEIN 42"/>
    <property type="match status" value="1"/>
</dbReference>
<dbReference type="GeneID" id="94288697"/>
<feature type="transmembrane region" description="Helical" evidence="1">
    <location>
        <begin position="129"/>
        <end position="146"/>
    </location>
</feature>
<dbReference type="AlphaFoldDB" id="A0A836L2X5"/>
<keyword evidence="1" id="KW-1133">Transmembrane helix</keyword>
<sequence>MRSRILATHGSQPMFLVNASLAGVCGALSSVVGKLAVESARVPLLVRSGGLYLKLDVATLEMVEAVVPWLVRIFFFLMNALLTATMWRFYLKALSQGPTPVCQILNTGMNFVVSALAGLVFFAEEVTPMWAAGALSIILGLALVVSDPKVGA</sequence>
<dbReference type="RefSeq" id="XP_067754777.1">
    <property type="nucleotide sequence ID" value="XM_067898620.1"/>
</dbReference>
<reference evidence="2 3" key="1">
    <citation type="submission" date="2021-02" db="EMBL/GenBank/DDBJ databases">
        <title>Porcisia hertigi Genome sequencing and assembly.</title>
        <authorList>
            <person name="Almutairi H."/>
            <person name="Gatherer D."/>
        </authorList>
    </citation>
    <scope>NUCLEOTIDE SEQUENCE [LARGE SCALE GENOMIC DNA]</scope>
    <source>
        <strain evidence="2 3">C119</strain>
    </source>
</reference>
<dbReference type="InterPro" id="IPR039632">
    <property type="entry name" value="TMEM42"/>
</dbReference>
<evidence type="ECO:0000256" key="1">
    <source>
        <dbReference type="SAM" id="Phobius"/>
    </source>
</evidence>
<accession>A0A836L2X5</accession>
<dbReference type="KEGG" id="phet:94288697"/>
<dbReference type="PANTHER" id="PTHR31965">
    <property type="entry name" value="TRANSMEMBRANE PROTEIN 42"/>
    <property type="match status" value="1"/>
</dbReference>
<dbReference type="InterPro" id="IPR037185">
    <property type="entry name" value="EmrE-like"/>
</dbReference>